<feature type="transmembrane region" description="Helical" evidence="1">
    <location>
        <begin position="89"/>
        <end position="111"/>
    </location>
</feature>
<keyword evidence="1" id="KW-0812">Transmembrane</keyword>
<dbReference type="EMBL" id="BAABRV010000003">
    <property type="protein sequence ID" value="GAA5533284.1"/>
    <property type="molecule type" value="Genomic_DNA"/>
</dbReference>
<keyword evidence="3" id="KW-1185">Reference proteome</keyword>
<gene>
    <name evidence="2" type="ORF">Dalu01_01683</name>
</gene>
<organism evidence="2 3">
    <name type="scientific">Deinococcus aluminii</name>
    <dbReference type="NCBI Taxonomy" id="1656885"/>
    <lineage>
        <taxon>Bacteria</taxon>
        <taxon>Thermotogati</taxon>
        <taxon>Deinococcota</taxon>
        <taxon>Deinococci</taxon>
        <taxon>Deinococcales</taxon>
        <taxon>Deinococcaceae</taxon>
        <taxon>Deinococcus</taxon>
    </lineage>
</organism>
<protein>
    <submittedName>
        <fullName evidence="2">Uncharacterized protein</fullName>
    </submittedName>
</protein>
<dbReference type="Proteomes" id="UP001404956">
    <property type="component" value="Unassembled WGS sequence"/>
</dbReference>
<evidence type="ECO:0000256" key="1">
    <source>
        <dbReference type="SAM" id="Phobius"/>
    </source>
</evidence>
<keyword evidence="1" id="KW-0472">Membrane</keyword>
<accession>A0ABP9XD62</accession>
<keyword evidence="1" id="KW-1133">Transmembrane helix</keyword>
<name>A0ABP9XD62_9DEIO</name>
<dbReference type="RefSeq" id="WP_345453229.1">
    <property type="nucleotide sequence ID" value="NZ_BAABRV010000003.1"/>
</dbReference>
<comment type="caution">
    <text evidence="2">The sequence shown here is derived from an EMBL/GenBank/DDBJ whole genome shotgun (WGS) entry which is preliminary data.</text>
</comment>
<proteinExistence type="predicted"/>
<sequence>MASRVTTLYLAARTGSRVVRYLIRPATHHAGVSRDPWSLPGRPHLPVRRGASLARRALGLVVLLVLSVLGAVLLVPLLVLLGVGTASGYAVAGWLLGFTLLLAALGAIWTFRRASRLITAPEEAVPGPLDAATGDDETGLLALLRAGERALPASARSALHATVIATRDALRATAGDLSLGRDAYDVRQAAREDLPELLRSYRAAPRSPETDRLLLGQLGLIGRRMQGITRERQQQQARALEAQRRYLESKYGEEGS</sequence>
<evidence type="ECO:0000313" key="3">
    <source>
        <dbReference type="Proteomes" id="UP001404956"/>
    </source>
</evidence>
<reference evidence="2 3" key="1">
    <citation type="submission" date="2024-02" db="EMBL/GenBank/DDBJ databases">
        <title>Deinococcus aluminii NBRC 112889.</title>
        <authorList>
            <person name="Ichikawa N."/>
            <person name="Katano-Makiyama Y."/>
            <person name="Hidaka K."/>
        </authorList>
    </citation>
    <scope>NUCLEOTIDE SEQUENCE [LARGE SCALE GENOMIC DNA]</scope>
    <source>
        <strain evidence="2 3">NBRC 112889</strain>
    </source>
</reference>
<feature type="transmembrane region" description="Helical" evidence="1">
    <location>
        <begin position="57"/>
        <end position="83"/>
    </location>
</feature>
<evidence type="ECO:0000313" key="2">
    <source>
        <dbReference type="EMBL" id="GAA5533284.1"/>
    </source>
</evidence>